<dbReference type="EMBL" id="BRVP01000010">
    <property type="protein sequence ID" value="GLB52656.1"/>
    <property type="molecule type" value="Genomic_DNA"/>
</dbReference>
<gene>
    <name evidence="1" type="ORF">NBRC110019_16960</name>
</gene>
<dbReference type="Pfam" id="PF20351">
    <property type="entry name" value="DUF6646"/>
    <property type="match status" value="1"/>
</dbReference>
<keyword evidence="2" id="KW-1185">Reference proteome</keyword>
<proteinExistence type="predicted"/>
<comment type="caution">
    <text evidence="1">The sequence shown here is derived from an EMBL/GenBank/DDBJ whole genome shotgun (WGS) entry which is preliminary data.</text>
</comment>
<dbReference type="InterPro" id="IPR046588">
    <property type="entry name" value="DUF6646"/>
</dbReference>
<protein>
    <submittedName>
        <fullName evidence="1">OmpA family outer membrane protein</fullName>
    </submittedName>
</protein>
<organism evidence="1 2">
    <name type="scientific">Neptunitalea chrysea</name>
    <dbReference type="NCBI Taxonomy" id="1647581"/>
    <lineage>
        <taxon>Bacteria</taxon>
        <taxon>Pseudomonadati</taxon>
        <taxon>Bacteroidota</taxon>
        <taxon>Flavobacteriia</taxon>
        <taxon>Flavobacteriales</taxon>
        <taxon>Flavobacteriaceae</taxon>
        <taxon>Neptunitalea</taxon>
    </lineage>
</organism>
<dbReference type="Proteomes" id="UP001143545">
    <property type="component" value="Unassembled WGS sequence"/>
</dbReference>
<accession>A0A9W6EV94</accession>
<sequence length="149" mass="16317">MANAQAYTGKGDTKIQIGAAIQDLATGINATYDIGVGQNISFGIAASYLLDVNEYVDADFGDRFDIKGRFNANLQDVLNICDCFDLYPGLNISLRNFGGHLGTRYFFTDGFGLYAEGNFPLAKYNTDHLTPAEHLNNQFVLTFGASFNF</sequence>
<name>A0A9W6EV94_9FLAO</name>
<evidence type="ECO:0000313" key="1">
    <source>
        <dbReference type="EMBL" id="GLB52656.1"/>
    </source>
</evidence>
<evidence type="ECO:0000313" key="2">
    <source>
        <dbReference type="Proteomes" id="UP001143545"/>
    </source>
</evidence>
<reference evidence="1" key="1">
    <citation type="submission" date="2022-07" db="EMBL/GenBank/DDBJ databases">
        <title>Taxonomy of Novel Oxalotrophic and Methylotrophic Bacteria.</title>
        <authorList>
            <person name="Sahin N."/>
            <person name="Tani A."/>
        </authorList>
    </citation>
    <scope>NUCLEOTIDE SEQUENCE</scope>
    <source>
        <strain evidence="1">AM327</strain>
    </source>
</reference>
<dbReference type="AlphaFoldDB" id="A0A9W6EV94"/>